<gene>
    <name evidence="3" type="ORF">ADUPG1_008166</name>
</gene>
<organism evidence="3 4">
    <name type="scientific">Aduncisulcus paluster</name>
    <dbReference type="NCBI Taxonomy" id="2918883"/>
    <lineage>
        <taxon>Eukaryota</taxon>
        <taxon>Metamonada</taxon>
        <taxon>Carpediemonas-like organisms</taxon>
        <taxon>Aduncisulcus</taxon>
    </lineage>
</organism>
<evidence type="ECO:0000313" key="3">
    <source>
        <dbReference type="EMBL" id="GKT34900.1"/>
    </source>
</evidence>
<keyword evidence="1" id="KW-1133">Transmembrane helix</keyword>
<feature type="transmembrane region" description="Helical" evidence="1">
    <location>
        <begin position="27"/>
        <end position="48"/>
    </location>
</feature>
<keyword evidence="1" id="KW-0472">Membrane</keyword>
<dbReference type="InterPro" id="IPR019402">
    <property type="entry name" value="CWH43_N"/>
</dbReference>
<keyword evidence="4" id="KW-1185">Reference proteome</keyword>
<evidence type="ECO:0000259" key="2">
    <source>
        <dbReference type="Pfam" id="PF10277"/>
    </source>
</evidence>
<evidence type="ECO:0000313" key="4">
    <source>
        <dbReference type="Proteomes" id="UP001057375"/>
    </source>
</evidence>
<sequence length="247" mass="27760">MDESLKKDHLPTISHTANPNNPISVGILPAAFSFYLVPVVLSLLTFFFSVLKYSLHPGRFIVPIIATICMYCGLTLIGIFYSSGYQIMHGCGIFFLVGGATVLMAYLTFINDDGICYRCHRQGLRDHDTMQVIEASDDNGDSQPRSTKGIDQNSSISKLRMILFSLFIACCVCTFTITTIQGMEYDEKYNDLLYNLLAIFEFADIILLIIIITTVVPDVNRLQPILRIKQNSTLLNEKSFEMNLVKK</sequence>
<dbReference type="EMBL" id="BQXS01010883">
    <property type="protein sequence ID" value="GKT34900.1"/>
    <property type="molecule type" value="Genomic_DNA"/>
</dbReference>
<comment type="caution">
    <text evidence="3">The sequence shown here is derived from an EMBL/GenBank/DDBJ whole genome shotgun (WGS) entry which is preliminary data.</text>
</comment>
<feature type="transmembrane region" description="Helical" evidence="1">
    <location>
        <begin position="60"/>
        <end position="81"/>
    </location>
</feature>
<name>A0ABQ5KV54_9EUKA</name>
<protein>
    <submittedName>
        <fullName evidence="3">Frag1/DRAM/Sfk1 like protein</fullName>
    </submittedName>
</protein>
<feature type="domain" description="CWH43-like N-terminal" evidence="2">
    <location>
        <begin position="8"/>
        <end position="218"/>
    </location>
</feature>
<feature type="transmembrane region" description="Helical" evidence="1">
    <location>
        <begin position="192"/>
        <end position="216"/>
    </location>
</feature>
<dbReference type="Pfam" id="PF10277">
    <property type="entry name" value="Frag1"/>
    <property type="match status" value="1"/>
</dbReference>
<accession>A0ABQ5KV54</accession>
<reference evidence="3" key="1">
    <citation type="submission" date="2022-03" db="EMBL/GenBank/DDBJ databases">
        <title>Draft genome sequence of Aduncisulcus paluster, a free-living microaerophilic Fornicata.</title>
        <authorList>
            <person name="Yuyama I."/>
            <person name="Kume K."/>
            <person name="Tamura T."/>
            <person name="Inagaki Y."/>
            <person name="Hashimoto T."/>
        </authorList>
    </citation>
    <scope>NUCLEOTIDE SEQUENCE</scope>
    <source>
        <strain evidence="3">NY0171</strain>
    </source>
</reference>
<keyword evidence="1" id="KW-0812">Transmembrane</keyword>
<proteinExistence type="predicted"/>
<feature type="transmembrane region" description="Helical" evidence="1">
    <location>
        <begin position="161"/>
        <end position="180"/>
    </location>
</feature>
<evidence type="ECO:0000256" key="1">
    <source>
        <dbReference type="SAM" id="Phobius"/>
    </source>
</evidence>
<feature type="transmembrane region" description="Helical" evidence="1">
    <location>
        <begin position="87"/>
        <end position="109"/>
    </location>
</feature>
<dbReference type="Proteomes" id="UP001057375">
    <property type="component" value="Unassembled WGS sequence"/>
</dbReference>